<evidence type="ECO:0000256" key="2">
    <source>
        <dbReference type="ARBA" id="ARBA00022475"/>
    </source>
</evidence>
<keyword evidence="3 6" id="KW-0812">Transmembrane</keyword>
<feature type="transmembrane region" description="Helical" evidence="6">
    <location>
        <begin position="367"/>
        <end position="389"/>
    </location>
</feature>
<dbReference type="OrthoDB" id="3227279at2"/>
<reference evidence="7 8" key="1">
    <citation type="submission" date="2016-10" db="EMBL/GenBank/DDBJ databases">
        <authorList>
            <person name="de Groot N.N."/>
        </authorList>
    </citation>
    <scope>NUCLEOTIDE SEQUENCE [LARGE SCALE GENOMIC DNA]</scope>
    <source>
        <strain evidence="7 8">DSM 43357</strain>
    </source>
</reference>
<dbReference type="AlphaFoldDB" id="A0A1H7J373"/>
<accession>A0A1H7J373</accession>
<organism evidence="7 8">
    <name type="scientific">Nonomuraea pusilla</name>
    <dbReference type="NCBI Taxonomy" id="46177"/>
    <lineage>
        <taxon>Bacteria</taxon>
        <taxon>Bacillati</taxon>
        <taxon>Actinomycetota</taxon>
        <taxon>Actinomycetes</taxon>
        <taxon>Streptosporangiales</taxon>
        <taxon>Streptosporangiaceae</taxon>
        <taxon>Nonomuraea</taxon>
    </lineage>
</organism>
<dbReference type="GO" id="GO:0022857">
    <property type="term" value="F:transmembrane transporter activity"/>
    <property type="evidence" value="ECO:0007669"/>
    <property type="project" value="InterPro"/>
</dbReference>
<dbReference type="CDD" id="cd06173">
    <property type="entry name" value="MFS_MefA_like"/>
    <property type="match status" value="1"/>
</dbReference>
<name>A0A1H7J373_9ACTN</name>
<feature type="transmembrane region" description="Helical" evidence="6">
    <location>
        <begin position="226"/>
        <end position="248"/>
    </location>
</feature>
<keyword evidence="2" id="KW-1003">Cell membrane</keyword>
<keyword evidence="8" id="KW-1185">Reference proteome</keyword>
<evidence type="ECO:0000256" key="6">
    <source>
        <dbReference type="SAM" id="Phobius"/>
    </source>
</evidence>
<evidence type="ECO:0000256" key="4">
    <source>
        <dbReference type="ARBA" id="ARBA00022989"/>
    </source>
</evidence>
<dbReference type="Pfam" id="PF07690">
    <property type="entry name" value="MFS_1"/>
    <property type="match status" value="1"/>
</dbReference>
<evidence type="ECO:0000256" key="5">
    <source>
        <dbReference type="ARBA" id="ARBA00023136"/>
    </source>
</evidence>
<dbReference type="GO" id="GO:0005886">
    <property type="term" value="C:plasma membrane"/>
    <property type="evidence" value="ECO:0007669"/>
    <property type="project" value="UniProtKB-SubCell"/>
</dbReference>
<dbReference type="Proteomes" id="UP000198953">
    <property type="component" value="Unassembled WGS sequence"/>
</dbReference>
<protein>
    <submittedName>
        <fullName evidence="7">Major Facilitator Superfamily protein</fullName>
    </submittedName>
</protein>
<keyword evidence="4 6" id="KW-1133">Transmembrane helix</keyword>
<feature type="transmembrane region" description="Helical" evidence="6">
    <location>
        <begin position="254"/>
        <end position="276"/>
    </location>
</feature>
<dbReference type="SUPFAM" id="SSF103473">
    <property type="entry name" value="MFS general substrate transporter"/>
    <property type="match status" value="1"/>
</dbReference>
<keyword evidence="5 6" id="KW-0472">Membrane</keyword>
<feature type="transmembrane region" description="Helical" evidence="6">
    <location>
        <begin position="285"/>
        <end position="302"/>
    </location>
</feature>
<feature type="transmembrane region" description="Helical" evidence="6">
    <location>
        <begin position="95"/>
        <end position="120"/>
    </location>
</feature>
<feature type="transmembrane region" description="Helical" evidence="6">
    <location>
        <begin position="342"/>
        <end position="361"/>
    </location>
</feature>
<dbReference type="EMBL" id="FOBF01000002">
    <property type="protein sequence ID" value="SEK69213.1"/>
    <property type="molecule type" value="Genomic_DNA"/>
</dbReference>
<dbReference type="InterPro" id="IPR036259">
    <property type="entry name" value="MFS_trans_sf"/>
</dbReference>
<dbReference type="STRING" id="46177.SAMN05660976_01010"/>
<evidence type="ECO:0000256" key="1">
    <source>
        <dbReference type="ARBA" id="ARBA00004651"/>
    </source>
</evidence>
<dbReference type="InterPro" id="IPR011701">
    <property type="entry name" value="MFS"/>
</dbReference>
<dbReference type="PANTHER" id="PTHR23513">
    <property type="entry name" value="INTEGRAL MEMBRANE EFFLUX PROTEIN-RELATED"/>
    <property type="match status" value="1"/>
</dbReference>
<feature type="transmembrane region" description="Helical" evidence="6">
    <location>
        <begin position="56"/>
        <end position="74"/>
    </location>
</feature>
<dbReference type="Gene3D" id="1.20.1250.20">
    <property type="entry name" value="MFS general substrate transporter like domains"/>
    <property type="match status" value="1"/>
</dbReference>
<comment type="subcellular location">
    <subcellularLocation>
        <location evidence="1">Cell membrane</location>
        <topology evidence="1">Multi-pass membrane protein</topology>
    </subcellularLocation>
</comment>
<dbReference type="PANTHER" id="PTHR23513:SF11">
    <property type="entry name" value="STAPHYLOFERRIN A TRANSPORTER"/>
    <property type="match status" value="1"/>
</dbReference>
<evidence type="ECO:0000313" key="8">
    <source>
        <dbReference type="Proteomes" id="UP000198953"/>
    </source>
</evidence>
<proteinExistence type="predicted"/>
<feature type="transmembrane region" description="Helical" evidence="6">
    <location>
        <begin position="174"/>
        <end position="194"/>
    </location>
</feature>
<sequence>MTSTAAGTVRFREVLAVREYRALWSSGLISRMGDQLARVALAVLAYELTGSATVTTFTYALTFVPSLLGGPLLGGLADRFPRRRVMVVCDVARALLVGLMALPQVPFPALCALLLVVQLIDAPEKTARIATTPDVLEARLYPAGVTLSQMTSQLTALAGFGAGGAIVTAAGPRAALAMNAASFALAALIVAAGVRHRPASRTGRAVSLRETAAGVRLVATDPRLRGLLGFALLATFSIAPEGLAVPYADALGGGAVAAGLLLCAIPAGSVVGMYLVNRLSAGPPALAPLAALSCLPLVVSAAEPGVAVSVAAWFLTGALSAYQVIANAEFVRLVPAERRGQAVGVAASALTAVQGVGVLLSGPLADLAGPAAAIAVYGAAGTIAALPLARSWRRNTTTVRA</sequence>
<evidence type="ECO:0000256" key="3">
    <source>
        <dbReference type="ARBA" id="ARBA00022692"/>
    </source>
</evidence>
<feature type="transmembrane region" description="Helical" evidence="6">
    <location>
        <begin position="308"/>
        <end position="330"/>
    </location>
</feature>
<dbReference type="RefSeq" id="WP_091098612.1">
    <property type="nucleotide sequence ID" value="NZ_FOBF01000002.1"/>
</dbReference>
<evidence type="ECO:0000313" key="7">
    <source>
        <dbReference type="EMBL" id="SEK69213.1"/>
    </source>
</evidence>
<gene>
    <name evidence="7" type="ORF">SAMN05660976_01010</name>
</gene>